<protein>
    <recommendedName>
        <fullName evidence="1">Restriction endonuclease type IV Mrr domain-containing protein</fullName>
    </recommendedName>
</protein>
<name>A0A4Q2E5J7_ENTCL</name>
<dbReference type="InterPro" id="IPR007560">
    <property type="entry name" value="Restrct_endonuc_IV_Mrr"/>
</dbReference>
<feature type="domain" description="Restriction endonuclease type IV Mrr" evidence="1">
    <location>
        <begin position="1"/>
        <end position="72"/>
    </location>
</feature>
<dbReference type="Gene3D" id="3.40.1350.10">
    <property type="match status" value="1"/>
</dbReference>
<dbReference type="GO" id="GO:0003677">
    <property type="term" value="F:DNA binding"/>
    <property type="evidence" value="ECO:0007669"/>
    <property type="project" value="InterPro"/>
</dbReference>
<dbReference type="EMBL" id="QJSL01000018">
    <property type="protein sequence ID" value="RXW27566.1"/>
    <property type="molecule type" value="Genomic_DNA"/>
</dbReference>
<dbReference type="Proteomes" id="UP000290875">
    <property type="component" value="Unassembled WGS sequence"/>
</dbReference>
<dbReference type="GO" id="GO:0009307">
    <property type="term" value="P:DNA restriction-modification system"/>
    <property type="evidence" value="ECO:0007669"/>
    <property type="project" value="InterPro"/>
</dbReference>
<dbReference type="SUPFAM" id="SSF52980">
    <property type="entry name" value="Restriction endonuclease-like"/>
    <property type="match status" value="1"/>
</dbReference>
<proteinExistence type="predicted"/>
<dbReference type="GO" id="GO:0004519">
    <property type="term" value="F:endonuclease activity"/>
    <property type="evidence" value="ECO:0007669"/>
    <property type="project" value="InterPro"/>
</dbReference>
<evidence type="ECO:0000259" key="1">
    <source>
        <dbReference type="Pfam" id="PF04471"/>
    </source>
</evidence>
<accession>A0A4Q2E5J7</accession>
<dbReference type="Pfam" id="PF04471">
    <property type="entry name" value="Mrr_cat"/>
    <property type="match status" value="1"/>
</dbReference>
<organism evidence="2 3">
    <name type="scientific">Enterobacter cloacae</name>
    <dbReference type="NCBI Taxonomy" id="550"/>
    <lineage>
        <taxon>Bacteria</taxon>
        <taxon>Pseudomonadati</taxon>
        <taxon>Pseudomonadota</taxon>
        <taxon>Gammaproteobacteria</taxon>
        <taxon>Enterobacterales</taxon>
        <taxon>Enterobacteriaceae</taxon>
        <taxon>Enterobacter</taxon>
        <taxon>Enterobacter cloacae complex</taxon>
    </lineage>
</organism>
<evidence type="ECO:0000313" key="2">
    <source>
        <dbReference type="EMBL" id="RXW27566.1"/>
    </source>
</evidence>
<sequence>MDASHFELLIADLFRHLQGTGVDWNWYDDVCRVNDGADNGVDVLLSLDQESRGIVQCKRYSSADVTMTLVRQELLALTLRGLVIDDLLPPEDHSTPFRYILAVSNNVAADVFSFFTKKMLWLKISRITKVSGKRRPESLRANMPFLKTALCLPVKPMPSFWRW</sequence>
<gene>
    <name evidence="2" type="ORF">DM877_18260</name>
</gene>
<comment type="caution">
    <text evidence="2">The sequence shown here is derived from an EMBL/GenBank/DDBJ whole genome shotgun (WGS) entry which is preliminary data.</text>
</comment>
<dbReference type="InterPro" id="IPR011335">
    <property type="entry name" value="Restrct_endonuc-II-like"/>
</dbReference>
<evidence type="ECO:0000313" key="3">
    <source>
        <dbReference type="Proteomes" id="UP000290875"/>
    </source>
</evidence>
<dbReference type="AlphaFoldDB" id="A0A4Q2E5J7"/>
<dbReference type="InterPro" id="IPR011856">
    <property type="entry name" value="tRNA_endonuc-like_dom_sf"/>
</dbReference>
<reference evidence="2 3" key="1">
    <citation type="submission" date="2018-06" db="EMBL/GenBank/DDBJ databases">
        <title>Carbapenemase-producing Enterobacteriaceae present in wastewater treatment plant effluent and nearby surface waters in the US.</title>
        <authorList>
            <person name="Mathys D.A."/>
            <person name="Mollenkopf D.F."/>
            <person name="Feicht S.M."/>
            <person name="Adams R.J."/>
            <person name="Albers A.L."/>
            <person name="Grooters S.V."/>
            <person name="Stuever D.M."/>
            <person name="Daniels J.B."/>
            <person name="Wittum T.E."/>
        </authorList>
    </citation>
    <scope>NUCLEOTIDE SEQUENCE [LARGE SCALE GENOMIC DNA]</scope>
    <source>
        <strain evidence="2 3">GEO_4_Eff_A</strain>
    </source>
</reference>